<name>A0A379USH5_SALET</name>
<dbReference type="Proteomes" id="UP000255534">
    <property type="component" value="Unassembled WGS sequence"/>
</dbReference>
<protein>
    <submittedName>
        <fullName evidence="1">Uncharacterized protein</fullName>
    </submittedName>
</protein>
<dbReference type="EMBL" id="UGXK01000001">
    <property type="protein sequence ID" value="SUG70376.1"/>
    <property type="molecule type" value="Genomic_DNA"/>
</dbReference>
<evidence type="ECO:0000313" key="1">
    <source>
        <dbReference type="EMBL" id="SUG70376.1"/>
    </source>
</evidence>
<evidence type="ECO:0000313" key="2">
    <source>
        <dbReference type="Proteomes" id="UP000255534"/>
    </source>
</evidence>
<sequence>MLPLRLTRNVYLIYFVRYMNYHHHRHAEEISIFSTIKMLSVNIQISVLKMVKIFRYAL</sequence>
<gene>
    <name evidence="1" type="ORF">NCTC5798_01484</name>
</gene>
<organism evidence="1 2">
    <name type="scientific">Salmonella enterica I</name>
    <dbReference type="NCBI Taxonomy" id="59201"/>
    <lineage>
        <taxon>Bacteria</taxon>
        <taxon>Pseudomonadati</taxon>
        <taxon>Pseudomonadota</taxon>
        <taxon>Gammaproteobacteria</taxon>
        <taxon>Enterobacterales</taxon>
        <taxon>Enterobacteriaceae</taxon>
        <taxon>Salmonella</taxon>
    </lineage>
</organism>
<dbReference type="AlphaFoldDB" id="A0A379USH5"/>
<accession>A0A379USH5</accession>
<proteinExistence type="predicted"/>
<reference evidence="1 2" key="1">
    <citation type="submission" date="2018-06" db="EMBL/GenBank/DDBJ databases">
        <authorList>
            <consortium name="Pathogen Informatics"/>
            <person name="Doyle S."/>
        </authorList>
    </citation>
    <scope>NUCLEOTIDE SEQUENCE [LARGE SCALE GENOMIC DNA]</scope>
    <source>
        <strain evidence="1 2">NCTC5798</strain>
    </source>
</reference>